<protein>
    <submittedName>
        <fullName evidence="2">Uncharacterized protein</fullName>
    </submittedName>
</protein>
<feature type="compositionally biased region" description="Basic residues" evidence="1">
    <location>
        <begin position="29"/>
        <end position="39"/>
    </location>
</feature>
<gene>
    <name evidence="2" type="ORF">DBV15_00113</name>
</gene>
<feature type="region of interest" description="Disordered" evidence="1">
    <location>
        <begin position="1"/>
        <end position="41"/>
    </location>
</feature>
<evidence type="ECO:0000256" key="1">
    <source>
        <dbReference type="SAM" id="MobiDB-lite"/>
    </source>
</evidence>
<dbReference type="STRING" id="300112.A0A4S2KDE4"/>
<evidence type="ECO:0000313" key="2">
    <source>
        <dbReference type="EMBL" id="TGZ47352.1"/>
    </source>
</evidence>
<dbReference type="Proteomes" id="UP000310200">
    <property type="component" value="Unassembled WGS sequence"/>
</dbReference>
<name>A0A4S2KDE4_9HYME</name>
<keyword evidence="3" id="KW-1185">Reference proteome</keyword>
<reference evidence="2 3" key="1">
    <citation type="journal article" date="2019" name="Philos. Trans. R. Soc. Lond., B, Biol. Sci.">
        <title>Ant behaviour and brain gene expression of defending hosts depend on the ecological success of the intruding social parasite.</title>
        <authorList>
            <person name="Kaur R."/>
            <person name="Stoldt M."/>
            <person name="Jongepier E."/>
            <person name="Feldmeyer B."/>
            <person name="Menzel F."/>
            <person name="Bornberg-Bauer E."/>
            <person name="Foitzik S."/>
        </authorList>
    </citation>
    <scope>NUCLEOTIDE SEQUENCE [LARGE SCALE GENOMIC DNA]</scope>
    <source>
        <tissue evidence="2">Whole body</tissue>
    </source>
</reference>
<dbReference type="AlphaFoldDB" id="A0A4S2KDE4"/>
<proteinExistence type="predicted"/>
<sequence length="269" mass="29115">MLVISQTTPEGNDVPEGEVYESPKSRARLDKKHPAGPRKTRAERLVADISGARIKQESLIMRIKGAGRNREALKPACTCRASALSSSPSKSNSSRNNHLGLELLERGRGLADSVVIRTFCGEHLVNRAIARGARARAELEQGRVRAGQRDSDAPSYGATLSALPTARLLITSLPSCASLPATVTSFAIYDRRQKGWKKDYGFCGTGLAGEKVGRKGEGQAGRIGYHPEGCESLVLGSLRHFFFLPFPIFFFSIAAYPSHPTLSSLYSSL</sequence>
<evidence type="ECO:0000313" key="3">
    <source>
        <dbReference type="Proteomes" id="UP000310200"/>
    </source>
</evidence>
<organism evidence="2 3">
    <name type="scientific">Temnothorax longispinosus</name>
    <dbReference type="NCBI Taxonomy" id="300112"/>
    <lineage>
        <taxon>Eukaryota</taxon>
        <taxon>Metazoa</taxon>
        <taxon>Ecdysozoa</taxon>
        <taxon>Arthropoda</taxon>
        <taxon>Hexapoda</taxon>
        <taxon>Insecta</taxon>
        <taxon>Pterygota</taxon>
        <taxon>Neoptera</taxon>
        <taxon>Endopterygota</taxon>
        <taxon>Hymenoptera</taxon>
        <taxon>Apocrita</taxon>
        <taxon>Aculeata</taxon>
        <taxon>Formicoidea</taxon>
        <taxon>Formicidae</taxon>
        <taxon>Myrmicinae</taxon>
        <taxon>Temnothorax</taxon>
    </lineage>
</organism>
<feature type="compositionally biased region" description="Polar residues" evidence="1">
    <location>
        <begin position="1"/>
        <end position="10"/>
    </location>
</feature>
<dbReference type="EMBL" id="QBLH01002732">
    <property type="protein sequence ID" value="TGZ47352.1"/>
    <property type="molecule type" value="Genomic_DNA"/>
</dbReference>
<comment type="caution">
    <text evidence="2">The sequence shown here is derived from an EMBL/GenBank/DDBJ whole genome shotgun (WGS) entry which is preliminary data.</text>
</comment>
<accession>A0A4S2KDE4</accession>